<keyword evidence="3" id="KW-1185">Reference proteome</keyword>
<dbReference type="PANTHER" id="PTHR24030">
    <property type="entry name" value="PROTEIN CMSS1"/>
    <property type="match status" value="1"/>
</dbReference>
<evidence type="ECO:0000313" key="3">
    <source>
        <dbReference type="Proteomes" id="UP001211065"/>
    </source>
</evidence>
<dbReference type="InterPro" id="IPR032704">
    <property type="entry name" value="Cms1"/>
</dbReference>
<name>A0AAD5U5K8_9FUNG</name>
<accession>A0AAD5U5K8</accession>
<proteinExistence type="predicted"/>
<evidence type="ECO:0008006" key="4">
    <source>
        <dbReference type="Google" id="ProtNLM"/>
    </source>
</evidence>
<dbReference type="GO" id="GO:0005634">
    <property type="term" value="C:nucleus"/>
    <property type="evidence" value="ECO:0007669"/>
    <property type="project" value="TreeGrafter"/>
</dbReference>
<protein>
    <recommendedName>
        <fullName evidence="4">Protein CMSS1</fullName>
    </recommendedName>
</protein>
<reference evidence="2" key="1">
    <citation type="submission" date="2020-05" db="EMBL/GenBank/DDBJ databases">
        <title>Phylogenomic resolution of chytrid fungi.</title>
        <authorList>
            <person name="Stajich J.E."/>
            <person name="Amses K."/>
            <person name="Simmons R."/>
            <person name="Seto K."/>
            <person name="Myers J."/>
            <person name="Bonds A."/>
            <person name="Quandt C.A."/>
            <person name="Barry K."/>
            <person name="Liu P."/>
            <person name="Grigoriev I."/>
            <person name="Longcore J.E."/>
            <person name="James T.Y."/>
        </authorList>
    </citation>
    <scope>NUCLEOTIDE SEQUENCE</scope>
    <source>
        <strain evidence="2">JEL0476</strain>
    </source>
</reference>
<evidence type="ECO:0000313" key="2">
    <source>
        <dbReference type="EMBL" id="KAJ3223663.1"/>
    </source>
</evidence>
<dbReference type="PANTHER" id="PTHR24030:SF0">
    <property type="entry name" value="PROTEIN CMSS1"/>
    <property type="match status" value="1"/>
</dbReference>
<dbReference type="AlphaFoldDB" id="A0AAD5U5K8"/>
<gene>
    <name evidence="2" type="ORF">HK099_000838</name>
</gene>
<comment type="caution">
    <text evidence="2">The sequence shown here is derived from an EMBL/GenBank/DDBJ whole genome shotgun (WGS) entry which is preliminary data.</text>
</comment>
<dbReference type="Pfam" id="PF14617">
    <property type="entry name" value="CMS1"/>
    <property type="match status" value="1"/>
</dbReference>
<sequence length="301" mass="35084">MINNVLKKGADDLDDDFVYDESLVEVSGEDDFEGQIDFNDEDDELKNNNLKRKLDDGEKHSNQSSLTKNEKQRLRKKQKKLLKEPVKYDFCVPQKKSDILSEYWKKFKILKKNKYKLSALELEDLEVQKWDEELFVDTSEICFERNTLNIWNGICHGKLFMQALPSISSKKAVVESPKVLVLCASALRCIEIIDVLKKNTKSRIVKLFAKHLKVDEQINVLKLHEYLIGVGTPNRVDKIMKEHADFLKATELVLIDASFVDKKKRTILTLNECNMDLFQFIHNVSLYFKNNNNNVIKVMFF</sequence>
<evidence type="ECO:0000256" key="1">
    <source>
        <dbReference type="SAM" id="MobiDB-lite"/>
    </source>
</evidence>
<organism evidence="2 3">
    <name type="scientific">Clydaea vesicula</name>
    <dbReference type="NCBI Taxonomy" id="447962"/>
    <lineage>
        <taxon>Eukaryota</taxon>
        <taxon>Fungi</taxon>
        <taxon>Fungi incertae sedis</taxon>
        <taxon>Chytridiomycota</taxon>
        <taxon>Chytridiomycota incertae sedis</taxon>
        <taxon>Chytridiomycetes</taxon>
        <taxon>Lobulomycetales</taxon>
        <taxon>Lobulomycetaceae</taxon>
        <taxon>Clydaea</taxon>
    </lineage>
</organism>
<feature type="region of interest" description="Disordered" evidence="1">
    <location>
        <begin position="54"/>
        <end position="73"/>
    </location>
</feature>
<dbReference type="EMBL" id="JADGJW010000121">
    <property type="protein sequence ID" value="KAJ3223663.1"/>
    <property type="molecule type" value="Genomic_DNA"/>
</dbReference>
<dbReference type="GO" id="GO:0030686">
    <property type="term" value="C:90S preribosome"/>
    <property type="evidence" value="ECO:0007669"/>
    <property type="project" value="TreeGrafter"/>
</dbReference>
<dbReference type="Proteomes" id="UP001211065">
    <property type="component" value="Unassembled WGS sequence"/>
</dbReference>